<gene>
    <name evidence="9" type="ORF">BDA99DRAFT_432904</name>
</gene>
<evidence type="ECO:0000256" key="1">
    <source>
        <dbReference type="ARBA" id="ARBA00004141"/>
    </source>
</evidence>
<evidence type="ECO:0000259" key="8">
    <source>
        <dbReference type="Pfam" id="PF13515"/>
    </source>
</evidence>
<feature type="transmembrane region" description="Helical" evidence="6">
    <location>
        <begin position="324"/>
        <end position="342"/>
    </location>
</feature>
<evidence type="ECO:0000256" key="2">
    <source>
        <dbReference type="ARBA" id="ARBA00022692"/>
    </source>
</evidence>
<feature type="transmembrane region" description="Helical" evidence="6">
    <location>
        <begin position="871"/>
        <end position="889"/>
    </location>
</feature>
<dbReference type="Proteomes" id="UP001209540">
    <property type="component" value="Unassembled WGS sequence"/>
</dbReference>
<keyword evidence="3 6" id="KW-1133">Transmembrane helix</keyword>
<evidence type="ECO:0000256" key="6">
    <source>
        <dbReference type="SAM" id="Phobius"/>
    </source>
</evidence>
<accession>A0AAD5K7R6</accession>
<feature type="transmembrane region" description="Helical" evidence="6">
    <location>
        <begin position="228"/>
        <end position="246"/>
    </location>
</feature>
<feature type="compositionally biased region" description="Basic and acidic residues" evidence="5">
    <location>
        <begin position="506"/>
        <end position="526"/>
    </location>
</feature>
<keyword evidence="10" id="KW-1185">Reference proteome</keyword>
<dbReference type="AlphaFoldDB" id="A0AAD5K7R6"/>
<sequence length="1234" mass="139999">MNFIPPSIPTTYGTRSYLTPTSDSGLAASFQSYHTANHSVGNGTSNAGNGWWIPQQSHHQQQQQRYGTLENAQLSRSPTSFLGTFSDDFNYFEVVLDDGTRQKRSVSLSTVPLYLDNSHHNNNNNKGKANNHQPPNIETPTERTALLSKNNLSPRDHYEDDTSSDSDDGVNRAKRPLNNEIPSSGPRAWLTRVASWRHLTYKQKMVLKCSFAYVLGALFTFIPFLNRLIGGTSISSHIVCTVTVFFNPAKTMGGMVEAAGFGLMYAVLALAICLLSLATSDYLMVDHHLYVESCIVTLGVWLAGSTFVISYFKAHINKPSIRTASSLAFIILFSVIVRESSYNMEFDTTKIEQIFSIVMIGTAISVAVCVLIWPVRSIKKLKTDIDATLMSIRILLKLLTKTFLLDADLPEFTANKSLEDAIKSHRSSFVALQSSLKEAKLEFYSMEMWCHADGYDKTVTSLQRLAQHISGLRSSCGLQFEAMQETKAEYPTVSSRGEPGPQKSKQQQERRETINVRADGQRRKMENELRREHSLEQNLFHIEGIDPPVVQSPTSSTQMEREVSSTKDGGQVDEPEGALVQFIRTIRAPMKSLAYTCKQTIIHIQARFTGNVTSRTPSFEMMKQNMNMALKVFEESQQRALVHLYRRKKQGGKRQRKESWQQMDPSQLHSYLMKQFPAEDVFLVYFFVFCMVEFAKELVVLTEYVQSIYGHEHEVPANPLKRFKTVLQLMFGNHTSRPGDNIPSEEKTAEEIFVPNNHNTHNTLQTPSPTTQIRKFFLKLWGFFSMFRQHTVKYAIKTSFVSVAVAMLAFIPQTQMYFHEFRMEWTLVTIMAVCTPTLGGTNVICVLRVLATILGCIVAAIVYTLFPKNPIMLLLLTWSFSIPCFYIILNHKHGRFGQFALLAYNLIVLYSYNHREDYPSAYVIELAWKRCVSVSLGVIIGLIVTAYIWPYEARKELRKGLSDLLLHLSWLYKQLVSVYSETNANTSEDVYSLLIEEMFYDTQNRTDYTPTPQQMKALAERNKIRAAQFQKIELALQVSLVTLQELLTHAPNEPRLKGPFPVKIYDSMLTSCQSILDKFLSMRIVILKDVWAIQVRRSLMLPANKEWMDMGGNILLYFYLLASALQLKTPLPPYLPPAEMSRQVLMAKLEQVLPATNVSSDDSYMVYYAYVAMMENIIQELDKLGNHMKGLYGTLVSEDNWARSFGLMDVSQVTQQAGFFPPTGNSKQKPSPTA</sequence>
<dbReference type="Pfam" id="PF10334">
    <property type="entry name" value="BRE4"/>
    <property type="match status" value="1"/>
</dbReference>
<evidence type="ECO:0000256" key="4">
    <source>
        <dbReference type="ARBA" id="ARBA00023136"/>
    </source>
</evidence>
<dbReference type="EMBL" id="JAIXMP010000005">
    <property type="protein sequence ID" value="KAI9272770.1"/>
    <property type="molecule type" value="Genomic_DNA"/>
</dbReference>
<feature type="domain" description="DUF2421" evidence="7">
    <location>
        <begin position="950"/>
        <end position="1193"/>
    </location>
</feature>
<feature type="transmembrane region" description="Helical" evidence="6">
    <location>
        <begin position="932"/>
        <end position="949"/>
    </location>
</feature>
<evidence type="ECO:0000256" key="5">
    <source>
        <dbReference type="SAM" id="MobiDB-lite"/>
    </source>
</evidence>
<dbReference type="PANTHER" id="PTHR47804">
    <property type="entry name" value="60S RIBOSOMAL PROTEIN L19"/>
    <property type="match status" value="1"/>
</dbReference>
<feature type="compositionally biased region" description="Low complexity" evidence="5">
    <location>
        <begin position="120"/>
        <end position="132"/>
    </location>
</feature>
<comment type="caution">
    <text evidence="9">The sequence shown here is derived from an EMBL/GenBank/DDBJ whole genome shotgun (WGS) entry which is preliminary data.</text>
</comment>
<dbReference type="PANTHER" id="PTHR47804:SF1">
    <property type="entry name" value="DUF2421 DOMAIN-CONTAINING PROTEIN"/>
    <property type="match status" value="1"/>
</dbReference>
<evidence type="ECO:0000313" key="10">
    <source>
        <dbReference type="Proteomes" id="UP001209540"/>
    </source>
</evidence>
<feature type="transmembrane region" description="Helical" evidence="6">
    <location>
        <begin position="354"/>
        <end position="373"/>
    </location>
</feature>
<dbReference type="InterPro" id="IPR018820">
    <property type="entry name" value="BRE4-related_DUF2421"/>
</dbReference>
<name>A0AAD5K7R6_9FUNG</name>
<reference evidence="9" key="1">
    <citation type="journal article" date="2022" name="IScience">
        <title>Evolution of zygomycete secretomes and the origins of terrestrial fungal ecologies.</title>
        <authorList>
            <person name="Chang Y."/>
            <person name="Wang Y."/>
            <person name="Mondo S."/>
            <person name="Ahrendt S."/>
            <person name="Andreopoulos W."/>
            <person name="Barry K."/>
            <person name="Beard J."/>
            <person name="Benny G.L."/>
            <person name="Blankenship S."/>
            <person name="Bonito G."/>
            <person name="Cuomo C."/>
            <person name="Desiro A."/>
            <person name="Gervers K.A."/>
            <person name="Hundley H."/>
            <person name="Kuo A."/>
            <person name="LaButti K."/>
            <person name="Lang B.F."/>
            <person name="Lipzen A."/>
            <person name="O'Donnell K."/>
            <person name="Pangilinan J."/>
            <person name="Reynolds N."/>
            <person name="Sandor L."/>
            <person name="Smith M.E."/>
            <person name="Tsang A."/>
            <person name="Grigoriev I.V."/>
            <person name="Stajich J.E."/>
            <person name="Spatafora J.W."/>
        </authorList>
    </citation>
    <scope>NUCLEOTIDE SEQUENCE</scope>
    <source>
        <strain evidence="9">RSA 2281</strain>
    </source>
</reference>
<evidence type="ECO:0000259" key="7">
    <source>
        <dbReference type="Pfam" id="PF10334"/>
    </source>
</evidence>
<dbReference type="InterPro" id="IPR049453">
    <property type="entry name" value="Memb_transporter_dom"/>
</dbReference>
<keyword evidence="4 6" id="KW-0472">Membrane</keyword>
<dbReference type="InterPro" id="IPR052430">
    <property type="entry name" value="IVT-Associated"/>
</dbReference>
<dbReference type="GO" id="GO:0016020">
    <property type="term" value="C:membrane"/>
    <property type="evidence" value="ECO:0007669"/>
    <property type="project" value="UniProtKB-SubCell"/>
</dbReference>
<feature type="transmembrane region" description="Helical" evidence="6">
    <location>
        <begin position="258"/>
        <end position="278"/>
    </location>
</feature>
<feature type="transmembrane region" description="Helical" evidence="6">
    <location>
        <begin position="794"/>
        <end position="811"/>
    </location>
</feature>
<feature type="compositionally biased region" description="Low complexity" evidence="5">
    <location>
        <begin position="55"/>
        <end position="64"/>
    </location>
</feature>
<feature type="region of interest" description="Disordered" evidence="5">
    <location>
        <begin position="487"/>
        <end position="526"/>
    </location>
</feature>
<feature type="transmembrane region" description="Helical" evidence="6">
    <location>
        <begin position="846"/>
        <end position="865"/>
    </location>
</feature>
<dbReference type="Pfam" id="PF13515">
    <property type="entry name" value="FUSC_2"/>
    <property type="match status" value="1"/>
</dbReference>
<proteinExistence type="predicted"/>
<feature type="region of interest" description="Disordered" evidence="5">
    <location>
        <begin position="47"/>
        <end position="68"/>
    </location>
</feature>
<feature type="transmembrane region" description="Helical" evidence="6">
    <location>
        <begin position="290"/>
        <end position="312"/>
    </location>
</feature>
<feature type="transmembrane region" description="Helical" evidence="6">
    <location>
        <begin position="205"/>
        <end position="222"/>
    </location>
</feature>
<comment type="subcellular location">
    <subcellularLocation>
        <location evidence="1">Membrane</location>
        <topology evidence="1">Multi-pass membrane protein</topology>
    </subcellularLocation>
</comment>
<feature type="region of interest" description="Disordered" evidence="5">
    <location>
        <begin position="115"/>
        <end position="181"/>
    </location>
</feature>
<feature type="domain" description="Integral membrane bound transporter" evidence="8">
    <location>
        <begin position="817"/>
        <end position="944"/>
    </location>
</feature>
<evidence type="ECO:0000313" key="9">
    <source>
        <dbReference type="EMBL" id="KAI9272770.1"/>
    </source>
</evidence>
<reference evidence="9" key="2">
    <citation type="submission" date="2023-02" db="EMBL/GenBank/DDBJ databases">
        <authorList>
            <consortium name="DOE Joint Genome Institute"/>
            <person name="Mondo S.J."/>
            <person name="Chang Y."/>
            <person name="Wang Y."/>
            <person name="Ahrendt S."/>
            <person name="Andreopoulos W."/>
            <person name="Barry K."/>
            <person name="Beard J."/>
            <person name="Benny G.L."/>
            <person name="Blankenship S."/>
            <person name="Bonito G."/>
            <person name="Cuomo C."/>
            <person name="Desiro A."/>
            <person name="Gervers K.A."/>
            <person name="Hundley H."/>
            <person name="Kuo A."/>
            <person name="LaButti K."/>
            <person name="Lang B.F."/>
            <person name="Lipzen A."/>
            <person name="O'Donnell K."/>
            <person name="Pangilinan J."/>
            <person name="Reynolds N."/>
            <person name="Sandor L."/>
            <person name="Smith M.W."/>
            <person name="Tsang A."/>
            <person name="Grigoriev I.V."/>
            <person name="Stajich J.E."/>
            <person name="Spatafora J.W."/>
        </authorList>
    </citation>
    <scope>NUCLEOTIDE SEQUENCE</scope>
    <source>
        <strain evidence="9">RSA 2281</strain>
    </source>
</reference>
<organism evidence="9 10">
    <name type="scientific">Phascolomyces articulosus</name>
    <dbReference type="NCBI Taxonomy" id="60185"/>
    <lineage>
        <taxon>Eukaryota</taxon>
        <taxon>Fungi</taxon>
        <taxon>Fungi incertae sedis</taxon>
        <taxon>Mucoromycota</taxon>
        <taxon>Mucoromycotina</taxon>
        <taxon>Mucoromycetes</taxon>
        <taxon>Mucorales</taxon>
        <taxon>Lichtheimiaceae</taxon>
        <taxon>Phascolomyces</taxon>
    </lineage>
</organism>
<feature type="transmembrane region" description="Helical" evidence="6">
    <location>
        <begin position="896"/>
        <end position="912"/>
    </location>
</feature>
<keyword evidence="2 6" id="KW-0812">Transmembrane</keyword>
<evidence type="ECO:0000256" key="3">
    <source>
        <dbReference type="ARBA" id="ARBA00022989"/>
    </source>
</evidence>
<protein>
    <submittedName>
        <fullName evidence="9">Fusaric acid resistance protein-like-domain-containing protein</fullName>
    </submittedName>
</protein>